<sequence length="190" mass="22057">MKIKYLKRPQKYGDYQASRVIWITTLNDELLVKFSILDKDGKLLYKITEPPESEDFSLSDCVLSTEQLEEIKLLLGENDPDFEWNLSDEEEVVFMLGFFGESLARRHWLARDSKKDTGVIVDYIFDSSEKTSKGEFFQIDYFEKGITEDEVIENFLLPKLIEREELDTVMVNIAEAGVVNSYRVTIQGTE</sequence>
<evidence type="ECO:0000313" key="2">
    <source>
        <dbReference type="Proteomes" id="UP001252875"/>
    </source>
</evidence>
<organism evidence="1 2">
    <name type="scientific">Enterococcus hulanensis</name>
    <dbReference type="NCBI Taxonomy" id="2559929"/>
    <lineage>
        <taxon>Bacteria</taxon>
        <taxon>Bacillati</taxon>
        <taxon>Bacillota</taxon>
        <taxon>Bacilli</taxon>
        <taxon>Lactobacillales</taxon>
        <taxon>Enterococcaceae</taxon>
        <taxon>Enterococcus</taxon>
    </lineage>
</organism>
<accession>A0ABU3EU76</accession>
<dbReference type="Proteomes" id="UP001252875">
    <property type="component" value="Unassembled WGS sequence"/>
</dbReference>
<dbReference type="RefSeq" id="WP_311821266.1">
    <property type="nucleotide sequence ID" value="NZ_JARPYF010000001.1"/>
</dbReference>
<dbReference type="EMBL" id="JARPYI010000001">
    <property type="protein sequence ID" value="MDT2598420.1"/>
    <property type="molecule type" value="Genomic_DNA"/>
</dbReference>
<keyword evidence="2" id="KW-1185">Reference proteome</keyword>
<comment type="caution">
    <text evidence="1">The sequence shown here is derived from an EMBL/GenBank/DDBJ whole genome shotgun (WGS) entry which is preliminary data.</text>
</comment>
<name>A0ABU3EU76_9ENTE</name>
<proteinExistence type="predicted"/>
<gene>
    <name evidence="1" type="ORF">P7D85_01465</name>
</gene>
<protein>
    <submittedName>
        <fullName evidence="1">Uncharacterized protein</fullName>
    </submittedName>
</protein>
<reference evidence="1 2" key="1">
    <citation type="submission" date="2023-03" db="EMBL/GenBank/DDBJ databases">
        <authorList>
            <person name="Shen W."/>
            <person name="Cai J."/>
        </authorList>
    </citation>
    <scope>NUCLEOTIDE SEQUENCE [LARGE SCALE GENOMIC DNA]</scope>
    <source>
        <strain evidence="1 2">D6-4</strain>
    </source>
</reference>
<evidence type="ECO:0000313" key="1">
    <source>
        <dbReference type="EMBL" id="MDT2598420.1"/>
    </source>
</evidence>